<name>A0A4S8JFF1_MUSBA</name>
<reference evidence="1 2" key="1">
    <citation type="journal article" date="2019" name="Nat. Plants">
        <title>Genome sequencing of Musa balbisiana reveals subgenome evolution and function divergence in polyploid bananas.</title>
        <authorList>
            <person name="Yao X."/>
        </authorList>
    </citation>
    <scope>NUCLEOTIDE SEQUENCE [LARGE SCALE GENOMIC DNA]</scope>
    <source>
        <strain evidence="2">cv. DH-PKW</strain>
        <tissue evidence="1">Leaves</tissue>
    </source>
</reference>
<proteinExistence type="predicted"/>
<evidence type="ECO:0000313" key="1">
    <source>
        <dbReference type="EMBL" id="THU60189.1"/>
    </source>
</evidence>
<comment type="caution">
    <text evidence="1">The sequence shown here is derived from an EMBL/GenBank/DDBJ whole genome shotgun (WGS) entry which is preliminary data.</text>
</comment>
<evidence type="ECO:0000313" key="2">
    <source>
        <dbReference type="Proteomes" id="UP000317650"/>
    </source>
</evidence>
<protein>
    <submittedName>
        <fullName evidence="1">Uncharacterized protein</fullName>
    </submittedName>
</protein>
<dbReference type="Proteomes" id="UP000317650">
    <property type="component" value="Chromosome 7"/>
</dbReference>
<accession>A0A4S8JFF1</accession>
<gene>
    <name evidence="1" type="ORF">C4D60_Mb07t10030</name>
</gene>
<dbReference type="AlphaFoldDB" id="A0A4S8JFF1"/>
<dbReference type="EMBL" id="PYDT01000005">
    <property type="protein sequence ID" value="THU60189.1"/>
    <property type="molecule type" value="Genomic_DNA"/>
</dbReference>
<sequence length="149" mass="16469">MCLWEVVWADQTAIWASIMKSARGLRHLMICCFMPSLPLRLHHHNWSTIRADADDSLLIQLLNWSTLEPPASWPSPKSTSIPPSSCKIKLRILYLASSSSPSSAFINQANGLLLQEGKTEMISLMCQGHDLVGHRLGYLQQTPGQGSGS</sequence>
<keyword evidence="2" id="KW-1185">Reference proteome</keyword>
<organism evidence="1 2">
    <name type="scientific">Musa balbisiana</name>
    <name type="common">Banana</name>
    <dbReference type="NCBI Taxonomy" id="52838"/>
    <lineage>
        <taxon>Eukaryota</taxon>
        <taxon>Viridiplantae</taxon>
        <taxon>Streptophyta</taxon>
        <taxon>Embryophyta</taxon>
        <taxon>Tracheophyta</taxon>
        <taxon>Spermatophyta</taxon>
        <taxon>Magnoliopsida</taxon>
        <taxon>Liliopsida</taxon>
        <taxon>Zingiberales</taxon>
        <taxon>Musaceae</taxon>
        <taxon>Musa</taxon>
    </lineage>
</organism>